<dbReference type="CDD" id="cd15489">
    <property type="entry name" value="PHD_SF"/>
    <property type="match status" value="1"/>
</dbReference>
<evidence type="ECO:0000256" key="2">
    <source>
        <dbReference type="SAM" id="MobiDB-lite"/>
    </source>
</evidence>
<reference evidence="4 5" key="1">
    <citation type="submission" date="2021-06" db="EMBL/GenBank/DDBJ databases">
        <title>A haploid diamondback moth (Plutella xylostella L.) genome assembly resolves 31 chromosomes and identifies a diamide resistance mutation.</title>
        <authorList>
            <person name="Ward C.M."/>
            <person name="Perry K.D."/>
            <person name="Baker G."/>
            <person name="Powis K."/>
            <person name="Heckel D.G."/>
            <person name="Baxter S.W."/>
        </authorList>
    </citation>
    <scope>NUCLEOTIDE SEQUENCE [LARGE SCALE GENOMIC DNA]</scope>
    <source>
        <strain evidence="4 5">LV</strain>
        <tissue evidence="4">Single pupa</tissue>
    </source>
</reference>
<comment type="caution">
    <text evidence="4">The sequence shown here is derived from an EMBL/GenBank/DDBJ whole genome shotgun (WGS) entry which is preliminary data.</text>
</comment>
<proteinExistence type="predicted"/>
<feature type="coiled-coil region" evidence="1">
    <location>
        <begin position="169"/>
        <end position="203"/>
    </location>
</feature>
<protein>
    <recommendedName>
        <fullName evidence="3">FP protein C-terminal domain-containing protein</fullName>
    </recommendedName>
</protein>
<evidence type="ECO:0000313" key="4">
    <source>
        <dbReference type="EMBL" id="KAG7300419.1"/>
    </source>
</evidence>
<organism evidence="4 5">
    <name type="scientific">Plutella xylostella</name>
    <name type="common">Diamondback moth</name>
    <name type="synonym">Plutella maculipennis</name>
    <dbReference type="NCBI Taxonomy" id="51655"/>
    <lineage>
        <taxon>Eukaryota</taxon>
        <taxon>Metazoa</taxon>
        <taxon>Ecdysozoa</taxon>
        <taxon>Arthropoda</taxon>
        <taxon>Hexapoda</taxon>
        <taxon>Insecta</taxon>
        <taxon>Pterygota</taxon>
        <taxon>Neoptera</taxon>
        <taxon>Endopterygota</taxon>
        <taxon>Lepidoptera</taxon>
        <taxon>Glossata</taxon>
        <taxon>Ditrysia</taxon>
        <taxon>Yponomeutoidea</taxon>
        <taxon>Plutellidae</taxon>
        <taxon>Plutella</taxon>
    </lineage>
</organism>
<evidence type="ECO:0000259" key="3">
    <source>
        <dbReference type="Pfam" id="PF25298"/>
    </source>
</evidence>
<evidence type="ECO:0000256" key="1">
    <source>
        <dbReference type="SAM" id="Coils"/>
    </source>
</evidence>
<accession>A0ABQ7Q5A5</accession>
<gene>
    <name evidence="4" type="ORF">JYU34_016032</name>
</gene>
<dbReference type="InterPro" id="IPR057251">
    <property type="entry name" value="FP_C"/>
</dbReference>
<keyword evidence="5" id="KW-1185">Reference proteome</keyword>
<dbReference type="Pfam" id="PF25298">
    <property type="entry name" value="Baculo_FP_2nd"/>
    <property type="match status" value="1"/>
</dbReference>
<dbReference type="PANTHER" id="PTHR11505">
    <property type="entry name" value="L1 TRANSPOSABLE ELEMENT-RELATED"/>
    <property type="match status" value="1"/>
</dbReference>
<dbReference type="Gene3D" id="3.30.40.10">
    <property type="entry name" value="Zinc/RING finger domain, C3HC4 (zinc finger)"/>
    <property type="match status" value="1"/>
</dbReference>
<dbReference type="InterPro" id="IPR011011">
    <property type="entry name" value="Znf_FYVE_PHD"/>
</dbReference>
<feature type="compositionally biased region" description="Low complexity" evidence="2">
    <location>
        <begin position="103"/>
        <end position="113"/>
    </location>
</feature>
<dbReference type="EMBL" id="JAHIBW010000021">
    <property type="protein sequence ID" value="KAG7300419.1"/>
    <property type="molecule type" value="Genomic_DNA"/>
</dbReference>
<name>A0ABQ7Q5A5_PLUXY</name>
<keyword evidence="1" id="KW-0175">Coiled coil</keyword>
<dbReference type="Proteomes" id="UP000823941">
    <property type="component" value="Chromosome 21"/>
</dbReference>
<dbReference type="Gene3D" id="3.30.70.1820">
    <property type="entry name" value="L1 transposable element, RRM domain"/>
    <property type="match status" value="1"/>
</dbReference>
<feature type="region of interest" description="Disordered" evidence="2">
    <location>
        <begin position="89"/>
        <end position="114"/>
    </location>
</feature>
<feature type="domain" description="FP protein C-terminal" evidence="3">
    <location>
        <begin position="318"/>
        <end position="370"/>
    </location>
</feature>
<dbReference type="InterPro" id="IPR013083">
    <property type="entry name" value="Znf_RING/FYVE/PHD"/>
</dbReference>
<evidence type="ECO:0000313" key="5">
    <source>
        <dbReference type="Proteomes" id="UP000823941"/>
    </source>
</evidence>
<dbReference type="SUPFAM" id="SSF57903">
    <property type="entry name" value="FYVE/PHD zinc finger"/>
    <property type="match status" value="1"/>
</dbReference>
<dbReference type="InterPro" id="IPR004244">
    <property type="entry name" value="Transposase_22"/>
</dbReference>
<sequence length="370" mass="41864">MPPTNNYGKCAGCRNNIPNKEFINCSICGHRYDLQCANVSEKLFVLMELEHKRKWKCQECLSRRPKGDNSNTPARAVAASACESPSATSNIATTNVTTRTKRNPTSSTTNTSPDVENYVTETMLRDILKQELTGTFKQTIKEVVAVDLKAINDLISGFRDSLSFFNEQFESMRSLLSEKNDTIKRLEADNTKLNSTVKDLSGRLHLVEQHMRENNIEINGIPENRSENLVECFNQLAIVVDNPLKKEDIVNVTRVAKINKDSAQPRAIIVKLCKKEDRDSVLAAVSTFNKKNPKDKLNSRQLGYEGPQKPVFVSEHLTPTNKSLHAAARIKAREVGYKFVWFKNGRIYVKKDETSQRYTIHNLDSLKNIV</sequence>